<gene>
    <name evidence="2" type="ORF">Kalk_20890</name>
</gene>
<sequence length="72" mass="8388">MENDLLIKVIKWILDFGMALCIASIFYGLIAKKMFVLGTWHRRSSEPSQYWQCIIGLSLVAMVVGYLRVRFF</sequence>
<dbReference type="KEGG" id="kak:Kalk_20890"/>
<keyword evidence="3" id="KW-1185">Reference proteome</keyword>
<accession>A0A2K9LR13</accession>
<evidence type="ECO:0000256" key="1">
    <source>
        <dbReference type="SAM" id="Phobius"/>
    </source>
</evidence>
<dbReference type="EMBL" id="CP022684">
    <property type="protein sequence ID" value="AUM14733.1"/>
    <property type="molecule type" value="Genomic_DNA"/>
</dbReference>
<dbReference type="Proteomes" id="UP000235116">
    <property type="component" value="Chromosome"/>
</dbReference>
<dbReference type="AlphaFoldDB" id="A0A2K9LR13"/>
<evidence type="ECO:0000313" key="2">
    <source>
        <dbReference type="EMBL" id="AUM14733.1"/>
    </source>
</evidence>
<keyword evidence="1" id="KW-0812">Transmembrane</keyword>
<feature type="transmembrane region" description="Helical" evidence="1">
    <location>
        <begin position="12"/>
        <end position="29"/>
    </location>
</feature>
<evidence type="ECO:0000313" key="3">
    <source>
        <dbReference type="Proteomes" id="UP000235116"/>
    </source>
</evidence>
<keyword evidence="1" id="KW-0472">Membrane</keyword>
<keyword evidence="1" id="KW-1133">Transmembrane helix</keyword>
<proteinExistence type="predicted"/>
<organism evidence="2 3">
    <name type="scientific">Ketobacter alkanivorans</name>
    <dbReference type="NCBI Taxonomy" id="1917421"/>
    <lineage>
        <taxon>Bacteria</taxon>
        <taxon>Pseudomonadati</taxon>
        <taxon>Pseudomonadota</taxon>
        <taxon>Gammaproteobacteria</taxon>
        <taxon>Pseudomonadales</taxon>
        <taxon>Ketobacteraceae</taxon>
        <taxon>Ketobacter</taxon>
    </lineage>
</organism>
<reference evidence="3" key="1">
    <citation type="submission" date="2017-08" db="EMBL/GenBank/DDBJ databases">
        <title>Direct submision.</title>
        <authorList>
            <person name="Kim S.-J."/>
            <person name="Rhee S.-K."/>
        </authorList>
    </citation>
    <scope>NUCLEOTIDE SEQUENCE [LARGE SCALE GENOMIC DNA]</scope>
    <source>
        <strain evidence="3">GI5</strain>
    </source>
</reference>
<name>A0A2K9LR13_9GAMM</name>
<protein>
    <submittedName>
        <fullName evidence="2">Uncharacterized protein</fullName>
    </submittedName>
</protein>
<feature type="transmembrane region" description="Helical" evidence="1">
    <location>
        <begin position="49"/>
        <end position="69"/>
    </location>
</feature>